<accession>A0A1W1Z2N2</accession>
<name>A0A1W1Z2N2_9BACT</name>
<organism evidence="1 2">
    <name type="scientific">Desulfocicer vacuolatum DSM 3385</name>
    <dbReference type="NCBI Taxonomy" id="1121400"/>
    <lineage>
        <taxon>Bacteria</taxon>
        <taxon>Pseudomonadati</taxon>
        <taxon>Thermodesulfobacteriota</taxon>
        <taxon>Desulfobacteria</taxon>
        <taxon>Desulfobacterales</taxon>
        <taxon>Desulfobacteraceae</taxon>
        <taxon>Desulfocicer</taxon>
    </lineage>
</organism>
<dbReference type="RefSeq" id="WP_084066740.1">
    <property type="nucleotide sequence ID" value="NZ_FWXY01000002.1"/>
</dbReference>
<proteinExistence type="predicted"/>
<protein>
    <submittedName>
        <fullName evidence="1">Phage-related protein</fullName>
    </submittedName>
</protein>
<dbReference type="Proteomes" id="UP000192418">
    <property type="component" value="Unassembled WGS sequence"/>
</dbReference>
<keyword evidence="2" id="KW-1185">Reference proteome</keyword>
<gene>
    <name evidence="1" type="ORF">SAMN02746065_10256</name>
</gene>
<evidence type="ECO:0000313" key="2">
    <source>
        <dbReference type="Proteomes" id="UP000192418"/>
    </source>
</evidence>
<dbReference type="EMBL" id="FWXY01000002">
    <property type="protein sequence ID" value="SMC42341.1"/>
    <property type="molecule type" value="Genomic_DNA"/>
</dbReference>
<dbReference type="OrthoDB" id="3233388at2"/>
<dbReference type="STRING" id="1121400.SAMN02746065_10256"/>
<dbReference type="InterPro" id="IPR009241">
    <property type="entry name" value="HigB-like"/>
</dbReference>
<reference evidence="1 2" key="1">
    <citation type="submission" date="2017-04" db="EMBL/GenBank/DDBJ databases">
        <authorList>
            <person name="Afonso C.L."/>
            <person name="Miller P.J."/>
            <person name="Scott M.A."/>
            <person name="Spackman E."/>
            <person name="Goraichik I."/>
            <person name="Dimitrov K.M."/>
            <person name="Suarez D.L."/>
            <person name="Swayne D.E."/>
        </authorList>
    </citation>
    <scope>NUCLEOTIDE SEQUENCE [LARGE SCALE GENOMIC DNA]</scope>
    <source>
        <strain evidence="1 2">DSM 3385</strain>
    </source>
</reference>
<dbReference type="Pfam" id="PF05973">
    <property type="entry name" value="Gp49"/>
    <property type="match status" value="1"/>
</dbReference>
<dbReference type="AlphaFoldDB" id="A0A1W1Z2N2"/>
<sequence>MNWRIKFYNDKVKKQTLELPAGIVANLIRTFELIEEFGPDLGRPHTAPLGKGLFEIRAKGREGIARSFFCAIEEKQIVVLHSIIKKSMKPPKKDMSLVVKRMKEVKNG</sequence>
<evidence type="ECO:0000313" key="1">
    <source>
        <dbReference type="EMBL" id="SMC42341.1"/>
    </source>
</evidence>